<dbReference type="EMBL" id="JAHKRT010000006">
    <property type="protein sequence ID" value="MBU3078763.1"/>
    <property type="molecule type" value="Genomic_DNA"/>
</dbReference>
<feature type="transmembrane region" description="Helical" evidence="6">
    <location>
        <begin position="390"/>
        <end position="412"/>
    </location>
</feature>
<feature type="transmembrane region" description="Helical" evidence="6">
    <location>
        <begin position="238"/>
        <end position="263"/>
    </location>
</feature>
<dbReference type="PANTHER" id="PTHR23515">
    <property type="entry name" value="HIGH-AFFINITY NITRATE TRANSPORTER 2.3"/>
    <property type="match status" value="1"/>
</dbReference>
<feature type="transmembrane region" description="Helical" evidence="6">
    <location>
        <begin position="269"/>
        <end position="288"/>
    </location>
</feature>
<dbReference type="InterPro" id="IPR020846">
    <property type="entry name" value="MFS_dom"/>
</dbReference>
<feature type="transmembrane region" description="Helical" evidence="6">
    <location>
        <begin position="165"/>
        <end position="186"/>
    </location>
</feature>
<feature type="transmembrane region" description="Helical" evidence="6">
    <location>
        <begin position="327"/>
        <end position="347"/>
    </location>
</feature>
<feature type="transmembrane region" description="Helical" evidence="6">
    <location>
        <begin position="192"/>
        <end position="217"/>
    </location>
</feature>
<evidence type="ECO:0000259" key="7">
    <source>
        <dbReference type="PROSITE" id="PS50850"/>
    </source>
</evidence>
<protein>
    <submittedName>
        <fullName evidence="8">NarK/NasA family nitrate transporter</fullName>
    </submittedName>
</protein>
<evidence type="ECO:0000256" key="5">
    <source>
        <dbReference type="ARBA" id="ARBA00023136"/>
    </source>
</evidence>
<sequence length="426" mass="43581">MKVADLLREGFEAIGGGADIDPRPPRVTRSAFWSSGHAPTLIAAFLYFDMAFMVWVLLGPLAPEIARDLALSPAQKGLMVATPTLAGAVLRLLVGLLADRIGAKRTGVIGQVVVIAGLLAAWTLGVRSFAGTLALGGVLGFAGASFAVALPLASRWYPPEHQGKAMGIAGMGNSGTVLAALFAPALAGALGWNAVLGLVCVPLSVVLVVYILLARDAPGRPAPRRLAAYLDPLRTADAWWLMLFYGVTFGGFSGLASSLTIYFTDQFELSPVTAGYCTAASVFAGSLVRPVGGALADRIGGATTLTGVYAAAALALLGVAATPADPGVALSLFIIAMLAFGIGNGAVFQLVPQRFGGEIGILTGLVGMAGGVGGFYLASSLGLARQITGGFGPGFLIFALLSLCALAGLAFVKGRWRMHWPAGVRI</sequence>
<evidence type="ECO:0000256" key="2">
    <source>
        <dbReference type="ARBA" id="ARBA00022692"/>
    </source>
</evidence>
<feature type="transmembrane region" description="Helical" evidence="6">
    <location>
        <begin position="132"/>
        <end position="153"/>
    </location>
</feature>
<feature type="transmembrane region" description="Helical" evidence="6">
    <location>
        <begin position="300"/>
        <end position="321"/>
    </location>
</feature>
<feature type="transmembrane region" description="Helical" evidence="6">
    <location>
        <begin position="359"/>
        <end position="378"/>
    </location>
</feature>
<dbReference type="Proteomes" id="UP000776276">
    <property type="component" value="Unassembled WGS sequence"/>
</dbReference>
<feature type="transmembrane region" description="Helical" evidence="6">
    <location>
        <begin position="108"/>
        <end position="126"/>
    </location>
</feature>
<dbReference type="PROSITE" id="PS50850">
    <property type="entry name" value="MFS"/>
    <property type="match status" value="1"/>
</dbReference>
<feature type="transmembrane region" description="Helical" evidence="6">
    <location>
        <begin position="38"/>
        <end position="58"/>
    </location>
</feature>
<dbReference type="InterPro" id="IPR044772">
    <property type="entry name" value="NO3_transporter"/>
</dbReference>
<feature type="domain" description="Major facilitator superfamily (MFS) profile" evidence="7">
    <location>
        <begin position="39"/>
        <end position="417"/>
    </location>
</feature>
<reference evidence="8 9" key="1">
    <citation type="submission" date="2021-06" db="EMBL/GenBank/DDBJ databases">
        <title>Sphingomonas sp. XMGL2, whole genome shotgun sequencing project.</title>
        <authorList>
            <person name="Zhao G."/>
            <person name="Shen L."/>
        </authorList>
    </citation>
    <scope>NUCLEOTIDE SEQUENCE [LARGE SCALE GENOMIC DNA]</scope>
    <source>
        <strain evidence="8 9">XMGL2</strain>
    </source>
</reference>
<evidence type="ECO:0000313" key="8">
    <source>
        <dbReference type="EMBL" id="MBU3078763.1"/>
    </source>
</evidence>
<keyword evidence="9" id="KW-1185">Reference proteome</keyword>
<feature type="transmembrane region" description="Helical" evidence="6">
    <location>
        <begin position="78"/>
        <end position="96"/>
    </location>
</feature>
<evidence type="ECO:0000256" key="3">
    <source>
        <dbReference type="ARBA" id="ARBA00022989"/>
    </source>
</evidence>
<dbReference type="RefSeq" id="WP_216325492.1">
    <property type="nucleotide sequence ID" value="NZ_JAHKRT010000006.1"/>
</dbReference>
<name>A0ABS6BKD9_9SPHN</name>
<gene>
    <name evidence="8" type="ORF">KOF26_12880</name>
</gene>
<keyword evidence="3 6" id="KW-1133">Transmembrane helix</keyword>
<proteinExistence type="predicted"/>
<dbReference type="Pfam" id="PF07690">
    <property type="entry name" value="MFS_1"/>
    <property type="match status" value="1"/>
</dbReference>
<keyword evidence="5 6" id="KW-0472">Membrane</keyword>
<accession>A0ABS6BKD9</accession>
<evidence type="ECO:0000313" key="9">
    <source>
        <dbReference type="Proteomes" id="UP000776276"/>
    </source>
</evidence>
<dbReference type="InterPro" id="IPR011701">
    <property type="entry name" value="MFS"/>
</dbReference>
<keyword evidence="4" id="KW-0534">Nitrate assimilation</keyword>
<dbReference type="CDD" id="cd17341">
    <property type="entry name" value="MFS_NRT2_like"/>
    <property type="match status" value="1"/>
</dbReference>
<evidence type="ECO:0000256" key="1">
    <source>
        <dbReference type="ARBA" id="ARBA00004141"/>
    </source>
</evidence>
<comment type="caution">
    <text evidence="8">The sequence shown here is derived from an EMBL/GenBank/DDBJ whole genome shotgun (WGS) entry which is preliminary data.</text>
</comment>
<organism evidence="8 9">
    <name type="scientific">Sphingomonas quercus</name>
    <dbReference type="NCBI Taxonomy" id="2842451"/>
    <lineage>
        <taxon>Bacteria</taxon>
        <taxon>Pseudomonadati</taxon>
        <taxon>Pseudomonadota</taxon>
        <taxon>Alphaproteobacteria</taxon>
        <taxon>Sphingomonadales</taxon>
        <taxon>Sphingomonadaceae</taxon>
        <taxon>Sphingomonas</taxon>
    </lineage>
</organism>
<comment type="subcellular location">
    <subcellularLocation>
        <location evidence="1">Membrane</location>
        <topology evidence="1">Multi-pass membrane protein</topology>
    </subcellularLocation>
</comment>
<evidence type="ECO:0000256" key="6">
    <source>
        <dbReference type="SAM" id="Phobius"/>
    </source>
</evidence>
<evidence type="ECO:0000256" key="4">
    <source>
        <dbReference type="ARBA" id="ARBA00023063"/>
    </source>
</evidence>
<keyword evidence="2 6" id="KW-0812">Transmembrane</keyword>